<comment type="caution">
    <text evidence="2">The sequence shown here is derived from an EMBL/GenBank/DDBJ whole genome shotgun (WGS) entry which is preliminary data.</text>
</comment>
<evidence type="ECO:0000313" key="3">
    <source>
        <dbReference type="Proteomes" id="UP000887159"/>
    </source>
</evidence>
<organism evidence="2 3">
    <name type="scientific">Trichonephila clavipes</name>
    <name type="common">Golden silk orbweaver</name>
    <name type="synonym">Nephila clavipes</name>
    <dbReference type="NCBI Taxonomy" id="2585209"/>
    <lineage>
        <taxon>Eukaryota</taxon>
        <taxon>Metazoa</taxon>
        <taxon>Ecdysozoa</taxon>
        <taxon>Arthropoda</taxon>
        <taxon>Chelicerata</taxon>
        <taxon>Arachnida</taxon>
        <taxon>Araneae</taxon>
        <taxon>Araneomorphae</taxon>
        <taxon>Entelegynae</taxon>
        <taxon>Araneoidea</taxon>
        <taxon>Nephilidae</taxon>
        <taxon>Trichonephila</taxon>
    </lineage>
</organism>
<feature type="region of interest" description="Disordered" evidence="1">
    <location>
        <begin position="55"/>
        <end position="81"/>
    </location>
</feature>
<reference evidence="2" key="1">
    <citation type="submission" date="2020-08" db="EMBL/GenBank/DDBJ databases">
        <title>Multicomponent nature underlies the extraordinary mechanical properties of spider dragline silk.</title>
        <authorList>
            <person name="Kono N."/>
            <person name="Nakamura H."/>
            <person name="Mori M."/>
            <person name="Yoshida Y."/>
            <person name="Ohtoshi R."/>
            <person name="Malay A.D."/>
            <person name="Moran D.A.P."/>
            <person name="Tomita M."/>
            <person name="Numata K."/>
            <person name="Arakawa K."/>
        </authorList>
    </citation>
    <scope>NUCLEOTIDE SEQUENCE</scope>
</reference>
<dbReference type="AlphaFoldDB" id="A0A8X6VS42"/>
<accession>A0A8X6VS42</accession>
<keyword evidence="3" id="KW-1185">Reference proteome</keyword>
<dbReference type="EMBL" id="BMAU01021355">
    <property type="protein sequence ID" value="GFY20558.1"/>
    <property type="molecule type" value="Genomic_DNA"/>
</dbReference>
<dbReference type="Proteomes" id="UP000887159">
    <property type="component" value="Unassembled WGS sequence"/>
</dbReference>
<feature type="compositionally biased region" description="Low complexity" evidence="1">
    <location>
        <begin position="71"/>
        <end position="81"/>
    </location>
</feature>
<proteinExistence type="predicted"/>
<name>A0A8X6VS42_TRICX</name>
<evidence type="ECO:0000256" key="1">
    <source>
        <dbReference type="SAM" id="MobiDB-lite"/>
    </source>
</evidence>
<protein>
    <submittedName>
        <fullName evidence="2">Uncharacterized protein</fullName>
    </submittedName>
</protein>
<evidence type="ECO:0000313" key="2">
    <source>
        <dbReference type="EMBL" id="GFY20558.1"/>
    </source>
</evidence>
<gene>
    <name evidence="2" type="ORF">TNCV_211901</name>
</gene>
<sequence length="81" mass="8648">MDLVILKNGQMTRATPELAPLSPNYHTNERTFQLSIDLTCIAALHGGSFVVLGSNSRHANHDSIPSPPDTPATSPSPKALK</sequence>